<feature type="region of interest" description="Disordered" evidence="1">
    <location>
        <begin position="258"/>
        <end position="314"/>
    </location>
</feature>
<protein>
    <recommendedName>
        <fullName evidence="3">Hint domain-containing protein</fullName>
    </recommendedName>
</protein>
<dbReference type="AlphaFoldDB" id="A0A1Y6CNX0"/>
<dbReference type="Gene3D" id="2.170.16.10">
    <property type="entry name" value="Hedgehog/Intein (Hint) domain"/>
    <property type="match status" value="1"/>
</dbReference>
<keyword evidence="2" id="KW-0732">Signal</keyword>
<dbReference type="EMBL" id="FWZT01000023">
    <property type="protein sequence ID" value="SMF66069.1"/>
    <property type="molecule type" value="Genomic_DNA"/>
</dbReference>
<organism evidence="4 5">
    <name type="scientific">Pseudobacteriovorax antillogorgiicola</name>
    <dbReference type="NCBI Taxonomy" id="1513793"/>
    <lineage>
        <taxon>Bacteria</taxon>
        <taxon>Pseudomonadati</taxon>
        <taxon>Bdellovibrionota</taxon>
        <taxon>Oligoflexia</taxon>
        <taxon>Oligoflexales</taxon>
        <taxon>Pseudobacteriovoracaceae</taxon>
        <taxon>Pseudobacteriovorax</taxon>
    </lineage>
</organism>
<dbReference type="STRING" id="1513793.SAMN06296036_1236"/>
<evidence type="ECO:0000313" key="5">
    <source>
        <dbReference type="Proteomes" id="UP000192907"/>
    </source>
</evidence>
<proteinExistence type="predicted"/>
<accession>A0A1Y6CNX0</accession>
<dbReference type="CDD" id="cd00081">
    <property type="entry name" value="Hint"/>
    <property type="match status" value="1"/>
</dbReference>
<feature type="domain" description="Hint" evidence="3">
    <location>
        <begin position="451"/>
        <end position="542"/>
    </location>
</feature>
<dbReference type="RefSeq" id="WP_132323543.1">
    <property type="nucleotide sequence ID" value="NZ_FWZT01000023.1"/>
</dbReference>
<feature type="signal peptide" evidence="2">
    <location>
        <begin position="1"/>
        <end position="27"/>
    </location>
</feature>
<dbReference type="InterPro" id="IPR003587">
    <property type="entry name" value="Hint_dom_N"/>
</dbReference>
<dbReference type="OrthoDB" id="7284755at2"/>
<dbReference type="SMART" id="SM00306">
    <property type="entry name" value="HintN"/>
    <property type="match status" value="1"/>
</dbReference>
<dbReference type="InterPro" id="IPR036844">
    <property type="entry name" value="Hint_dom_sf"/>
</dbReference>
<reference evidence="5" key="1">
    <citation type="submission" date="2017-04" db="EMBL/GenBank/DDBJ databases">
        <authorList>
            <person name="Varghese N."/>
            <person name="Submissions S."/>
        </authorList>
    </citation>
    <scope>NUCLEOTIDE SEQUENCE [LARGE SCALE GENOMIC DNA]</scope>
    <source>
        <strain evidence="5">RKEM611</strain>
    </source>
</reference>
<feature type="compositionally biased region" description="Basic residues" evidence="1">
    <location>
        <begin position="289"/>
        <end position="307"/>
    </location>
</feature>
<dbReference type="Proteomes" id="UP000192907">
    <property type="component" value="Unassembled WGS sequence"/>
</dbReference>
<feature type="compositionally biased region" description="Basic and acidic residues" evidence="1">
    <location>
        <begin position="265"/>
        <end position="283"/>
    </location>
</feature>
<name>A0A1Y6CNX0_9BACT</name>
<evidence type="ECO:0000256" key="2">
    <source>
        <dbReference type="SAM" id="SignalP"/>
    </source>
</evidence>
<evidence type="ECO:0000256" key="1">
    <source>
        <dbReference type="SAM" id="MobiDB-lite"/>
    </source>
</evidence>
<sequence length="611" mass="66656">MKKYFGSPQSGKISLLLVLMGGLAATAHQFQKKGQVDQLMKKAQLETANHETEVQALSALTVISAALSRELSSQDPQALLPEPYIPGDFNCNAPRKLVPQTNSIKSVSDGSGQTLKVKLPSIASLDSNDFSKIHGGDTSVLDKAKEVEAKVEILGFNCGTDASNPLLITGAYVKVEVPITERDTNKKRLWTTNALVPIDPPPMSDCELQVVDGEGKILKHGDEGSAGDVKIEMSCNNIVTKAFLFAEQPDAIGAVQEAPTLIGEQEQRDSEGKSTKKEKRSRDDDDDKKRKKFKGKGKRKDKAKGKSKVTTAPIATKSTFTNNKVARTKQPVIQKSESLSSGIHRVIGLVQQVDGSMIEVSQDFTLTAKSSSGGSGPLTYLEILKKCSHKCNVLGDGIYPPAYGGSYYHKDYYQGKAPDIFVCYRSGYYWGFDPNDNCKMLTESVDKRGAEGCFVENTMIRMADGSDRAIQTIRPGDLAWNPRLNQAQKISRVTKGPEHDKIYVIQTAQGTVSVTRTHPFVSTRGIVKAEFLKAGDMLLGDDSLALIEIKDIAVIDSPSRGQTVWNLELEGAFEASHHVILADGVPSGDLFLQNQNWDQAPYESLSQWLAE</sequence>
<keyword evidence="5" id="KW-1185">Reference proteome</keyword>
<evidence type="ECO:0000259" key="3">
    <source>
        <dbReference type="SMART" id="SM00306"/>
    </source>
</evidence>
<gene>
    <name evidence="4" type="ORF">SAMN06296036_1236</name>
</gene>
<feature type="chain" id="PRO_5012734916" description="Hint domain-containing protein" evidence="2">
    <location>
        <begin position="28"/>
        <end position="611"/>
    </location>
</feature>
<dbReference type="SUPFAM" id="SSF51294">
    <property type="entry name" value="Hedgehog/intein (Hint) domain"/>
    <property type="match status" value="1"/>
</dbReference>
<evidence type="ECO:0000313" key="4">
    <source>
        <dbReference type="EMBL" id="SMF66069.1"/>
    </source>
</evidence>